<dbReference type="PANTHER" id="PTHR35392">
    <property type="entry name" value="ZN(II)2CYS6 TRANSCRIPTION FACTOR (EUROFUNG)-RELATED-RELATED"/>
    <property type="match status" value="1"/>
</dbReference>
<accession>A0AAV9UBQ8</accession>
<organism evidence="2 3">
    <name type="scientific">Orbilia blumenaviensis</name>
    <dbReference type="NCBI Taxonomy" id="1796055"/>
    <lineage>
        <taxon>Eukaryota</taxon>
        <taxon>Fungi</taxon>
        <taxon>Dikarya</taxon>
        <taxon>Ascomycota</taxon>
        <taxon>Pezizomycotina</taxon>
        <taxon>Orbiliomycetes</taxon>
        <taxon>Orbiliales</taxon>
        <taxon>Orbiliaceae</taxon>
        <taxon>Orbilia</taxon>
    </lineage>
</organism>
<feature type="compositionally biased region" description="Polar residues" evidence="1">
    <location>
        <begin position="126"/>
        <end position="141"/>
    </location>
</feature>
<feature type="compositionally biased region" description="Polar residues" evidence="1">
    <location>
        <begin position="49"/>
        <end position="65"/>
    </location>
</feature>
<dbReference type="Proteomes" id="UP001373714">
    <property type="component" value="Unassembled WGS sequence"/>
</dbReference>
<dbReference type="EMBL" id="JAVHNS010000012">
    <property type="protein sequence ID" value="KAK6338447.1"/>
    <property type="molecule type" value="Genomic_DNA"/>
</dbReference>
<evidence type="ECO:0008006" key="4">
    <source>
        <dbReference type="Google" id="ProtNLM"/>
    </source>
</evidence>
<feature type="region of interest" description="Disordered" evidence="1">
    <location>
        <begin position="91"/>
        <end position="218"/>
    </location>
</feature>
<dbReference type="AlphaFoldDB" id="A0AAV9UBQ8"/>
<gene>
    <name evidence="2" type="ORF">TWF730_002507</name>
</gene>
<feature type="compositionally biased region" description="Polar residues" evidence="1">
    <location>
        <begin position="162"/>
        <end position="171"/>
    </location>
</feature>
<feature type="region of interest" description="Disordered" evidence="1">
    <location>
        <begin position="36"/>
        <end position="75"/>
    </location>
</feature>
<keyword evidence="3" id="KW-1185">Reference proteome</keyword>
<dbReference type="PANTHER" id="PTHR35392:SF3">
    <property type="entry name" value="ZN(2)-C6 FUNGAL-TYPE DOMAIN-CONTAINING PROTEIN"/>
    <property type="match status" value="1"/>
</dbReference>
<feature type="compositionally biased region" description="Basic residues" evidence="1">
    <location>
        <begin position="180"/>
        <end position="193"/>
    </location>
</feature>
<dbReference type="InterPro" id="IPR052973">
    <property type="entry name" value="Fungal_sec-metab_reg_TF"/>
</dbReference>
<sequence length="660" mass="75056">MNEPKFTLAEWVQLQSAAGLLGTPVQSLLKLFTPRSTSTEPSSIAVIPLQSTSNPSPEANSSSDVNPALGTLDNDSSNIAKELSESTIATTLQPSQTEIPWDPFAEQNDVDSPPDGLEALAHYSGHQPNTPAQTIKNPISNSRKRTLNEANLTPPDPRSDEPTTPSATSGNDFLEGPGRTKQRKTGTNSRRKRDNSQKTSTQNPPLKWHNYTPSQNPLELGVGTIARRAKSNRKPQGSSQNRIVAKDVGIAGQVSACKRCNDQKIKCEPNPLNVKGICLTCLRVISRGRTRLSQMPCSRYSVSDTTLFVKGEHPQFRWSQRWKSMEIVEIENWASPETMTIYLTQDVGETYYPIKVRKCHFIEGDARGREWVTKGKKYIQECPPYVMADMQETSKILLQYANRSVETYISHYILPRDPLIRETYVRAYSCTQPGKDELDDTAKGLLRQLFTLWVAMRMENRPERILPHDLQGDEFIQQIQDPEAYNYGHILVSPILSAQIELLTTGQLLNPLKDKVLSSLQRLVETEKRKYWFPIYFTIFILLDSCEVYTAYEEVQARKYGLETKYWHPEIVRQMHDGTKILLAWFHHCTKGASPFTVDWSKVNTETFAELNSDQVAFIQRTANMVKEKKDQFQRARETANHSEEFYFIGQLFEENWNPT</sequence>
<reference evidence="2 3" key="1">
    <citation type="submission" date="2019-10" db="EMBL/GenBank/DDBJ databases">
        <authorList>
            <person name="Palmer J.M."/>
        </authorList>
    </citation>
    <scope>NUCLEOTIDE SEQUENCE [LARGE SCALE GENOMIC DNA]</scope>
    <source>
        <strain evidence="2 3">TWF730</strain>
    </source>
</reference>
<proteinExistence type="predicted"/>
<evidence type="ECO:0000313" key="2">
    <source>
        <dbReference type="EMBL" id="KAK6338447.1"/>
    </source>
</evidence>
<evidence type="ECO:0000256" key="1">
    <source>
        <dbReference type="SAM" id="MobiDB-lite"/>
    </source>
</evidence>
<name>A0AAV9UBQ8_9PEZI</name>
<evidence type="ECO:0000313" key="3">
    <source>
        <dbReference type="Proteomes" id="UP001373714"/>
    </source>
</evidence>
<protein>
    <recommendedName>
        <fullName evidence="4">Zn(2)-C6 fungal-type domain-containing protein</fullName>
    </recommendedName>
</protein>
<comment type="caution">
    <text evidence="2">The sequence shown here is derived from an EMBL/GenBank/DDBJ whole genome shotgun (WGS) entry which is preliminary data.</text>
</comment>